<reference evidence="2" key="2">
    <citation type="journal article" date="2018" name="Environ. Microbiol.">
        <title>Bloom of a denitrifying methanotroph, 'Candidatus Methylomirabilis limnetica', in a deep stratified lake.</title>
        <authorList>
            <person name="Graf J.S."/>
            <person name="Mayr M.J."/>
            <person name="Marchant H.K."/>
            <person name="Tienken D."/>
            <person name="Hach P.F."/>
            <person name="Brand A."/>
            <person name="Schubert C.J."/>
            <person name="Kuypers M.M."/>
            <person name="Milucka J."/>
        </authorList>
    </citation>
    <scope>NUCLEOTIDE SEQUENCE [LARGE SCALE GENOMIC DNA]</scope>
    <source>
        <strain evidence="2">Zug</strain>
    </source>
</reference>
<proteinExistence type="predicted"/>
<dbReference type="EMBL" id="NVQC01000030">
    <property type="protein sequence ID" value="PTL35067.1"/>
    <property type="molecule type" value="Genomic_DNA"/>
</dbReference>
<dbReference type="InterPro" id="IPR010982">
    <property type="entry name" value="Lambda_DNA-bd_dom_sf"/>
</dbReference>
<organism evidence="1 2">
    <name type="scientific">Candidatus Methylomirabilis limnetica</name>
    <dbReference type="NCBI Taxonomy" id="2033718"/>
    <lineage>
        <taxon>Bacteria</taxon>
        <taxon>Candidatus Methylomirabilota</taxon>
        <taxon>Candidatus Methylomirabilia</taxon>
        <taxon>Candidatus Methylomirabilales</taxon>
        <taxon>Candidatus Methylomirabilaceae</taxon>
        <taxon>Candidatus Methylomirabilis</taxon>
    </lineage>
</organism>
<dbReference type="RefSeq" id="WP_107563636.1">
    <property type="nucleotide sequence ID" value="NZ_NVQC01000030.1"/>
</dbReference>
<keyword evidence="2" id="KW-1185">Reference proteome</keyword>
<gene>
    <name evidence="1" type="ORF">CLG94_11320</name>
</gene>
<dbReference type="Gene3D" id="1.10.260.40">
    <property type="entry name" value="lambda repressor-like DNA-binding domains"/>
    <property type="match status" value="1"/>
</dbReference>
<dbReference type="OrthoDB" id="9843429at2"/>
<reference evidence="1 2" key="1">
    <citation type="submission" date="2017-09" db="EMBL/GenBank/DDBJ databases">
        <title>Bloom of a denitrifying methanotroph, Candidatus Methylomirabilis limnetica, in a deep stratified lake.</title>
        <authorList>
            <person name="Graf J.S."/>
            <person name="Marchant H.K."/>
            <person name="Tienken D."/>
            <person name="Hach P.F."/>
            <person name="Brand A."/>
            <person name="Schubert C.J."/>
            <person name="Kuypers M.M."/>
            <person name="Milucka J."/>
        </authorList>
    </citation>
    <scope>NUCLEOTIDE SEQUENCE [LARGE SCALE GENOMIC DNA]</scope>
    <source>
        <strain evidence="1 2">Zug</strain>
    </source>
</reference>
<evidence type="ECO:0000313" key="2">
    <source>
        <dbReference type="Proteomes" id="UP000241436"/>
    </source>
</evidence>
<dbReference type="AlphaFoldDB" id="A0A2T4TVB8"/>
<sequence>MKIRAVTGNNRKKVFEVTTSTRAWVFPYAKLDPQPTVQDPLERVFVDQELSREGFTYILTSGMEGTVHLEQVLEYNQDPGYLRDALLYKLTIEAQQRVQASPLSKREIVRRLGTSATQLYRLMDQTNYRKTIDQLLSLLHVLDCDVDLVVRATRARPGRAA</sequence>
<dbReference type="GO" id="GO:0003677">
    <property type="term" value="F:DNA binding"/>
    <property type="evidence" value="ECO:0007669"/>
    <property type="project" value="InterPro"/>
</dbReference>
<evidence type="ECO:0000313" key="1">
    <source>
        <dbReference type="EMBL" id="PTL35067.1"/>
    </source>
</evidence>
<accession>A0A2T4TVB8</accession>
<dbReference type="SUPFAM" id="SSF47413">
    <property type="entry name" value="lambda repressor-like DNA-binding domains"/>
    <property type="match status" value="1"/>
</dbReference>
<name>A0A2T4TVB8_9BACT</name>
<comment type="caution">
    <text evidence="1">The sequence shown here is derived from an EMBL/GenBank/DDBJ whole genome shotgun (WGS) entry which is preliminary data.</text>
</comment>
<protein>
    <submittedName>
        <fullName evidence="1">Uncharacterized protein</fullName>
    </submittedName>
</protein>
<dbReference type="Proteomes" id="UP000241436">
    <property type="component" value="Unassembled WGS sequence"/>
</dbReference>